<dbReference type="AlphaFoldDB" id="D5X514"/>
<gene>
    <name evidence="1" type="ordered locus">Tint_0428</name>
</gene>
<dbReference type="KEGG" id="tin:Tint_0428"/>
<dbReference type="InterPro" id="IPR010985">
    <property type="entry name" value="Ribbon_hlx_hlx"/>
</dbReference>
<dbReference type="EMBL" id="CP002021">
    <property type="protein sequence ID" value="ADG29838.1"/>
    <property type="molecule type" value="Genomic_DNA"/>
</dbReference>
<dbReference type="eggNOG" id="ENOG5033J0K">
    <property type="taxonomic scope" value="Bacteria"/>
</dbReference>
<organism evidence="1">
    <name type="scientific">Thiomonas intermedia (strain K12)</name>
    <name type="common">Thiobacillus intermedius</name>
    <dbReference type="NCBI Taxonomy" id="75379"/>
    <lineage>
        <taxon>Bacteria</taxon>
        <taxon>Pseudomonadati</taxon>
        <taxon>Pseudomonadota</taxon>
        <taxon>Betaproteobacteria</taxon>
        <taxon>Burkholderiales</taxon>
        <taxon>Thiomonas</taxon>
    </lineage>
</organism>
<name>D5X514_THIK1</name>
<evidence type="ECO:0008006" key="2">
    <source>
        <dbReference type="Google" id="ProtNLM"/>
    </source>
</evidence>
<dbReference type="HOGENOM" id="CLU_180806_0_0_4"/>
<proteinExistence type="predicted"/>
<protein>
    <recommendedName>
        <fullName evidence="2">CopG domain protein DNA-binding domain protein</fullName>
    </recommendedName>
</protein>
<dbReference type="BioCyc" id="TINT75379:TINT_RS02160-MONOMER"/>
<sequence length="96" mass="10807">MPGMTTSKGDTVTFRIDPALKAELANVAGQHHQSLGELLRDLVRERLAAEQRRAFEAEARRQSLEAAAAARDPHSDEHDVMHELESALEEFNDEWK</sequence>
<dbReference type="GO" id="GO:0006355">
    <property type="term" value="P:regulation of DNA-templated transcription"/>
    <property type="evidence" value="ECO:0007669"/>
    <property type="project" value="InterPro"/>
</dbReference>
<reference evidence="1" key="1">
    <citation type="submission" date="2010-04" db="EMBL/GenBank/DDBJ databases">
        <title>Complete sequence of Thiomonas intermedia K12.</title>
        <authorList>
            <consortium name="US DOE Joint Genome Institute"/>
            <person name="Lucas S."/>
            <person name="Copeland A."/>
            <person name="Lapidus A."/>
            <person name="Cheng J.-F."/>
            <person name="Bruce D."/>
            <person name="Goodwin L."/>
            <person name="Pitluck S."/>
            <person name="Davenport K."/>
            <person name="Detter J.C."/>
            <person name="Han C."/>
            <person name="Tapia R."/>
            <person name="Land M."/>
            <person name="Hauser L."/>
            <person name="Kyrpides N."/>
            <person name="Ovchinnikova G."/>
            <person name="Kerfeld C.A."/>
            <person name="Cannon G.C."/>
            <person name="Heinhorst S."/>
            <person name="Woyke T."/>
        </authorList>
    </citation>
    <scope>NUCLEOTIDE SEQUENCE [LARGE SCALE GENOMIC DNA]</scope>
    <source>
        <strain evidence="1">K12</strain>
    </source>
</reference>
<dbReference type="SUPFAM" id="SSF47598">
    <property type="entry name" value="Ribbon-helix-helix"/>
    <property type="match status" value="1"/>
</dbReference>
<accession>D5X514</accession>
<evidence type="ECO:0000313" key="1">
    <source>
        <dbReference type="EMBL" id="ADG29838.1"/>
    </source>
</evidence>